<keyword evidence="3" id="KW-1185">Reference proteome</keyword>
<evidence type="ECO:0000256" key="1">
    <source>
        <dbReference type="SAM" id="MobiDB-lite"/>
    </source>
</evidence>
<dbReference type="Proteomes" id="UP000007800">
    <property type="component" value="Unassembled WGS sequence"/>
</dbReference>
<accession>C5KAU7</accession>
<name>C5KAU7_PERM5</name>
<reference evidence="2 3" key="1">
    <citation type="submission" date="2008-07" db="EMBL/GenBank/DDBJ databases">
        <authorList>
            <person name="El-Sayed N."/>
            <person name="Caler E."/>
            <person name="Inman J."/>
            <person name="Amedeo P."/>
            <person name="Hass B."/>
            <person name="Wortman J."/>
        </authorList>
    </citation>
    <scope>NUCLEOTIDE SEQUENCE [LARGE SCALE GENOMIC DNA]</scope>
    <source>
        <strain evidence="3">ATCC 50983 / TXsc</strain>
    </source>
</reference>
<dbReference type="GeneID" id="9048927"/>
<dbReference type="AlphaFoldDB" id="C5KAU7"/>
<evidence type="ECO:0000313" key="3">
    <source>
        <dbReference type="Proteomes" id="UP000007800"/>
    </source>
</evidence>
<organism evidence="3">
    <name type="scientific">Perkinsus marinus (strain ATCC 50983 / TXsc)</name>
    <dbReference type="NCBI Taxonomy" id="423536"/>
    <lineage>
        <taxon>Eukaryota</taxon>
        <taxon>Sar</taxon>
        <taxon>Alveolata</taxon>
        <taxon>Perkinsozoa</taxon>
        <taxon>Perkinsea</taxon>
        <taxon>Perkinsida</taxon>
        <taxon>Perkinsidae</taxon>
        <taxon>Perkinsus</taxon>
    </lineage>
</organism>
<sequence>NLVSKKVHDSNLIKALAGICDDGIAYRRDGSRWRALGFKSHHVPTTPSRTHHKNELVSPDTPIRETREGFN</sequence>
<feature type="non-terminal residue" evidence="2">
    <location>
        <position position="1"/>
    </location>
</feature>
<dbReference type="EMBL" id="GG671811">
    <property type="protein sequence ID" value="EER18273.1"/>
    <property type="molecule type" value="Genomic_DNA"/>
</dbReference>
<protein>
    <submittedName>
        <fullName evidence="2">Uncharacterized protein</fullName>
    </submittedName>
</protein>
<gene>
    <name evidence="2" type="ORF">Pmar_PMAR005178</name>
</gene>
<dbReference type="InParanoid" id="C5KAU7"/>
<feature type="region of interest" description="Disordered" evidence="1">
    <location>
        <begin position="41"/>
        <end position="71"/>
    </location>
</feature>
<dbReference type="RefSeq" id="XP_002786477.1">
    <property type="nucleotide sequence ID" value="XM_002786431.1"/>
</dbReference>
<proteinExistence type="predicted"/>
<evidence type="ECO:0000313" key="2">
    <source>
        <dbReference type="EMBL" id="EER18273.1"/>
    </source>
</evidence>
<feature type="compositionally biased region" description="Basic and acidic residues" evidence="1">
    <location>
        <begin position="62"/>
        <end position="71"/>
    </location>
</feature>